<dbReference type="EMBL" id="JACPUR010000041">
    <property type="protein sequence ID" value="MBI3129457.1"/>
    <property type="molecule type" value="Genomic_DNA"/>
</dbReference>
<evidence type="ECO:0000313" key="14">
    <source>
        <dbReference type="Proteomes" id="UP000782312"/>
    </source>
</evidence>
<gene>
    <name evidence="13" type="primary">nrfH</name>
    <name evidence="13" type="ORF">HYZ11_17755</name>
</gene>
<evidence type="ECO:0000256" key="10">
    <source>
        <dbReference type="ARBA" id="ARBA00023004"/>
    </source>
</evidence>
<keyword evidence="3" id="KW-0813">Transport</keyword>
<dbReference type="GO" id="GO:0042279">
    <property type="term" value="F:nitrite reductase (cytochrome, ammonia-forming) activity"/>
    <property type="evidence" value="ECO:0007669"/>
    <property type="project" value="UniProtKB-EC"/>
</dbReference>
<dbReference type="InterPro" id="IPR036280">
    <property type="entry name" value="Multihaem_cyt_sf"/>
</dbReference>
<dbReference type="GO" id="GO:0009061">
    <property type="term" value="P:anaerobic respiration"/>
    <property type="evidence" value="ECO:0007669"/>
    <property type="project" value="TreeGrafter"/>
</dbReference>
<comment type="similarity">
    <text evidence="2">Belongs to the NapC/NirT/NrfH family.</text>
</comment>
<keyword evidence="10" id="KW-0408">Iron</keyword>
<sequence length="152" mass="16281">MGQSGLFWAALLSAGLVGAATGTGAYVFLYAKGASYLTNDPAACANCHVMAEQYSGWLASSHRAVAVCNDCHTPPDLVGKYQTKMLNGWNHSVAFTTGRFHEPIQINARNLDVTERACRSCHQEIVNAIAHGQEGAPATDCVRCHRSVGHLH</sequence>
<evidence type="ECO:0000313" key="13">
    <source>
        <dbReference type="EMBL" id="MBI3129457.1"/>
    </source>
</evidence>
<feature type="domain" description="NapC/NirT cytochrome c N-terminal" evidence="12">
    <location>
        <begin position="16"/>
        <end position="150"/>
    </location>
</feature>
<evidence type="ECO:0000256" key="5">
    <source>
        <dbReference type="ARBA" id="ARBA00022617"/>
    </source>
</evidence>
<evidence type="ECO:0000259" key="12">
    <source>
        <dbReference type="Pfam" id="PF03264"/>
    </source>
</evidence>
<evidence type="ECO:0000256" key="11">
    <source>
        <dbReference type="ARBA" id="ARBA00023136"/>
    </source>
</evidence>
<dbReference type="InterPro" id="IPR038266">
    <property type="entry name" value="NapC/NirT_cytc_sf"/>
</dbReference>
<comment type="caution">
    <text evidence="13">The sequence shown here is derived from an EMBL/GenBank/DDBJ whole genome shotgun (WGS) entry which is preliminary data.</text>
</comment>
<dbReference type="NCBIfam" id="TIGR03153">
    <property type="entry name" value="cytochr_NrfH"/>
    <property type="match status" value="1"/>
</dbReference>
<evidence type="ECO:0000256" key="1">
    <source>
        <dbReference type="ARBA" id="ARBA00004236"/>
    </source>
</evidence>
<name>A0A932I1U5_UNCTE</name>
<comment type="subcellular location">
    <subcellularLocation>
        <location evidence="1">Cell membrane</location>
    </subcellularLocation>
</comment>
<proteinExistence type="inferred from homology"/>
<keyword evidence="7" id="KW-0479">Metal-binding</keyword>
<evidence type="ECO:0000256" key="6">
    <source>
        <dbReference type="ARBA" id="ARBA00022692"/>
    </source>
</evidence>
<dbReference type="EC" id="1.7.2.2" evidence="13"/>
<evidence type="ECO:0000256" key="2">
    <source>
        <dbReference type="ARBA" id="ARBA00007395"/>
    </source>
</evidence>
<evidence type="ECO:0000256" key="7">
    <source>
        <dbReference type="ARBA" id="ARBA00022723"/>
    </source>
</evidence>
<dbReference type="Pfam" id="PF03264">
    <property type="entry name" value="Cytochrom_NNT"/>
    <property type="match status" value="1"/>
</dbReference>
<accession>A0A932I1U5</accession>
<reference evidence="13" key="1">
    <citation type="submission" date="2020-07" db="EMBL/GenBank/DDBJ databases">
        <title>Huge and variable diversity of episymbiotic CPR bacteria and DPANN archaea in groundwater ecosystems.</title>
        <authorList>
            <person name="He C.Y."/>
            <person name="Keren R."/>
            <person name="Whittaker M."/>
            <person name="Farag I.F."/>
            <person name="Doudna J."/>
            <person name="Cate J.H.D."/>
            <person name="Banfield J.F."/>
        </authorList>
    </citation>
    <scope>NUCLEOTIDE SEQUENCE</scope>
    <source>
        <strain evidence="13">NC_groundwater_763_Ag_S-0.2um_68_21</strain>
    </source>
</reference>
<dbReference type="Gene3D" id="1.10.3820.10">
    <property type="entry name" value="Di-heme elbow motif domain"/>
    <property type="match status" value="1"/>
</dbReference>
<dbReference type="GO" id="GO:0005886">
    <property type="term" value="C:plasma membrane"/>
    <property type="evidence" value="ECO:0007669"/>
    <property type="project" value="UniProtKB-SubCell"/>
</dbReference>
<keyword evidence="5" id="KW-0349">Heme</keyword>
<dbReference type="GO" id="GO:0046872">
    <property type="term" value="F:metal ion binding"/>
    <property type="evidence" value="ECO:0007669"/>
    <property type="project" value="UniProtKB-KW"/>
</dbReference>
<keyword evidence="13" id="KW-0560">Oxidoreductase</keyword>
<evidence type="ECO:0000256" key="8">
    <source>
        <dbReference type="ARBA" id="ARBA00022982"/>
    </source>
</evidence>
<dbReference type="SUPFAM" id="SSF48695">
    <property type="entry name" value="Multiheme cytochromes"/>
    <property type="match status" value="1"/>
</dbReference>
<dbReference type="GO" id="GO:0022900">
    <property type="term" value="P:electron transport chain"/>
    <property type="evidence" value="ECO:0007669"/>
    <property type="project" value="InterPro"/>
</dbReference>
<dbReference type="InterPro" id="IPR051174">
    <property type="entry name" value="Cytochrome_c-type_ET"/>
</dbReference>
<dbReference type="AlphaFoldDB" id="A0A932I1U5"/>
<keyword evidence="6" id="KW-0812">Transmembrane</keyword>
<keyword evidence="9" id="KW-1133">Transmembrane helix</keyword>
<dbReference type="GO" id="GO:0009055">
    <property type="term" value="F:electron transfer activity"/>
    <property type="evidence" value="ECO:0007669"/>
    <property type="project" value="TreeGrafter"/>
</dbReference>
<dbReference type="PANTHER" id="PTHR30333">
    <property type="entry name" value="CYTOCHROME C-TYPE PROTEIN"/>
    <property type="match status" value="1"/>
</dbReference>
<dbReference type="PANTHER" id="PTHR30333:SF1">
    <property type="entry name" value="CYTOCHROME C-TYPE PROTEIN NAPC"/>
    <property type="match status" value="1"/>
</dbReference>
<keyword evidence="8" id="KW-0249">Electron transport</keyword>
<dbReference type="InterPro" id="IPR017571">
    <property type="entry name" value="NrfH"/>
</dbReference>
<dbReference type="InterPro" id="IPR005126">
    <property type="entry name" value="NapC/NirT_cyt_c_N"/>
</dbReference>
<organism evidence="13 14">
    <name type="scientific">Tectimicrobiota bacterium</name>
    <dbReference type="NCBI Taxonomy" id="2528274"/>
    <lineage>
        <taxon>Bacteria</taxon>
        <taxon>Pseudomonadati</taxon>
        <taxon>Nitrospinota/Tectimicrobiota group</taxon>
        <taxon>Candidatus Tectimicrobiota</taxon>
    </lineage>
</organism>
<evidence type="ECO:0000256" key="4">
    <source>
        <dbReference type="ARBA" id="ARBA00022475"/>
    </source>
</evidence>
<protein>
    <submittedName>
        <fullName evidence="13">Cytochrome c nitrite reductase small subunit</fullName>
        <ecNumber evidence="13">1.7.2.2</ecNumber>
    </submittedName>
</protein>
<evidence type="ECO:0000256" key="3">
    <source>
        <dbReference type="ARBA" id="ARBA00022448"/>
    </source>
</evidence>
<keyword evidence="11" id="KW-0472">Membrane</keyword>
<keyword evidence="4" id="KW-1003">Cell membrane</keyword>
<evidence type="ECO:0000256" key="9">
    <source>
        <dbReference type="ARBA" id="ARBA00022989"/>
    </source>
</evidence>
<dbReference type="Proteomes" id="UP000782312">
    <property type="component" value="Unassembled WGS sequence"/>
</dbReference>